<keyword evidence="5" id="KW-0864">Zinc transport</keyword>
<evidence type="ECO:0000256" key="3">
    <source>
        <dbReference type="ARBA" id="ARBA00022448"/>
    </source>
</evidence>
<dbReference type="PANTHER" id="PTHR11562:SF17">
    <property type="entry name" value="RE54080P-RELATED"/>
    <property type="match status" value="1"/>
</dbReference>
<keyword evidence="7" id="KW-0406">Ion transport</keyword>
<comment type="similarity">
    <text evidence="2">Belongs to the cation diffusion facilitator (CDF) transporter (TC 2.A.4) family. SLC30A subfamily.</text>
</comment>
<comment type="subcellular location">
    <subcellularLocation>
        <location evidence="1">Membrane</location>
        <topology evidence="1">Multi-pass membrane protein</topology>
    </subcellularLocation>
</comment>
<dbReference type="Pfam" id="PF16916">
    <property type="entry name" value="ZT_dimer"/>
    <property type="match status" value="1"/>
</dbReference>
<accession>A0A4Q7ZA52</accession>
<dbReference type="SUPFAM" id="SSF161111">
    <property type="entry name" value="Cation efflux protein transmembrane domain-like"/>
    <property type="match status" value="1"/>
</dbReference>
<protein>
    <submittedName>
        <fullName evidence="13">Cobalt-zinc-cadmium efflux system protein</fullName>
    </submittedName>
</protein>
<dbReference type="Pfam" id="PF01545">
    <property type="entry name" value="Cation_efflux"/>
    <property type="match status" value="1"/>
</dbReference>
<feature type="transmembrane region" description="Helical" evidence="10">
    <location>
        <begin position="143"/>
        <end position="167"/>
    </location>
</feature>
<evidence type="ECO:0000256" key="1">
    <source>
        <dbReference type="ARBA" id="ARBA00004141"/>
    </source>
</evidence>
<evidence type="ECO:0000313" key="14">
    <source>
        <dbReference type="Proteomes" id="UP000292423"/>
    </source>
</evidence>
<keyword evidence="6 10" id="KW-1133">Transmembrane helix</keyword>
<feature type="compositionally biased region" description="Basic residues" evidence="9">
    <location>
        <begin position="20"/>
        <end position="35"/>
    </location>
</feature>
<dbReference type="Gene3D" id="1.20.1510.10">
    <property type="entry name" value="Cation efflux protein transmembrane domain"/>
    <property type="match status" value="1"/>
</dbReference>
<dbReference type="GO" id="GO:0005385">
    <property type="term" value="F:zinc ion transmembrane transporter activity"/>
    <property type="evidence" value="ECO:0007669"/>
    <property type="project" value="TreeGrafter"/>
</dbReference>
<evidence type="ECO:0000256" key="4">
    <source>
        <dbReference type="ARBA" id="ARBA00022692"/>
    </source>
</evidence>
<keyword evidence="14" id="KW-1185">Reference proteome</keyword>
<evidence type="ECO:0000256" key="10">
    <source>
        <dbReference type="SAM" id="Phobius"/>
    </source>
</evidence>
<feature type="region of interest" description="Disordered" evidence="9">
    <location>
        <begin position="1"/>
        <end position="35"/>
    </location>
</feature>
<evidence type="ECO:0000256" key="5">
    <source>
        <dbReference type="ARBA" id="ARBA00022906"/>
    </source>
</evidence>
<proteinExistence type="inferred from homology"/>
<dbReference type="SUPFAM" id="SSF160240">
    <property type="entry name" value="Cation efflux protein cytoplasmic domain-like"/>
    <property type="match status" value="1"/>
</dbReference>
<evidence type="ECO:0000256" key="8">
    <source>
        <dbReference type="ARBA" id="ARBA00023136"/>
    </source>
</evidence>
<dbReference type="InterPro" id="IPR058533">
    <property type="entry name" value="Cation_efflux_TM"/>
</dbReference>
<keyword evidence="5" id="KW-0862">Zinc</keyword>
<evidence type="ECO:0000259" key="11">
    <source>
        <dbReference type="Pfam" id="PF01545"/>
    </source>
</evidence>
<name>A0A4Q7ZA52_9GAMM</name>
<evidence type="ECO:0000259" key="12">
    <source>
        <dbReference type="Pfam" id="PF16916"/>
    </source>
</evidence>
<keyword evidence="4 10" id="KW-0812">Transmembrane</keyword>
<dbReference type="NCBIfam" id="TIGR01297">
    <property type="entry name" value="CDF"/>
    <property type="match status" value="1"/>
</dbReference>
<keyword evidence="8 10" id="KW-0472">Membrane</keyword>
<feature type="transmembrane region" description="Helical" evidence="10">
    <location>
        <begin position="44"/>
        <end position="64"/>
    </location>
</feature>
<dbReference type="InterPro" id="IPR036837">
    <property type="entry name" value="Cation_efflux_CTD_sf"/>
</dbReference>
<gene>
    <name evidence="13" type="ORF">EV700_1146</name>
</gene>
<feature type="transmembrane region" description="Helical" evidence="10">
    <location>
        <begin position="179"/>
        <end position="201"/>
    </location>
</feature>
<comment type="caution">
    <text evidence="13">The sequence shown here is derived from an EMBL/GenBank/DDBJ whole genome shotgun (WGS) entry which is preliminary data.</text>
</comment>
<evidence type="ECO:0000256" key="2">
    <source>
        <dbReference type="ARBA" id="ARBA00008873"/>
    </source>
</evidence>
<keyword evidence="3" id="KW-0813">Transport</keyword>
<dbReference type="PANTHER" id="PTHR11562">
    <property type="entry name" value="CATION EFFLUX PROTEIN/ ZINC TRANSPORTER"/>
    <property type="match status" value="1"/>
</dbReference>
<dbReference type="InterPro" id="IPR050681">
    <property type="entry name" value="CDF/SLC30A"/>
</dbReference>
<evidence type="ECO:0000256" key="7">
    <source>
        <dbReference type="ARBA" id="ARBA00023065"/>
    </source>
</evidence>
<feature type="compositionally biased region" description="Basic and acidic residues" evidence="9">
    <location>
        <begin position="8"/>
        <end position="19"/>
    </location>
</feature>
<dbReference type="InterPro" id="IPR027470">
    <property type="entry name" value="Cation_efflux_CTD"/>
</dbReference>
<sequence>MGGHHHHSHDDHHDCDHHHDHGHHGHGSHGHGHHHHAPASFGRAFAIGILLNIAFVSVEAFYGWKSSSLALLADAGHNLGDVGGLLLAWAAIAAGNRQPDNRHTYGWRRGSILAGFINAVLLLGAMGFLLWEAIQRFQSPQPVGGVTVMVVAAIGVVINGLTAMLFMRGSHDDINIRGAFLHMAADALVSVGVVLAGALYLWQGWHWIDPLVSIIIALVIVWGTWSLFRQSLHLLFDGVPEQINLPAVRQCLMAIEGVADVHDLHVWALGSSELALTAHLVVADNHPDREGLLQFAIAEMQEDFGIRHVTLQLESTDFARQCALGSTCLHPTA</sequence>
<organism evidence="13 14">
    <name type="scientific">Fluviicoccus keumensis</name>
    <dbReference type="NCBI Taxonomy" id="1435465"/>
    <lineage>
        <taxon>Bacteria</taxon>
        <taxon>Pseudomonadati</taxon>
        <taxon>Pseudomonadota</taxon>
        <taxon>Gammaproteobacteria</taxon>
        <taxon>Moraxellales</taxon>
        <taxon>Moraxellaceae</taxon>
        <taxon>Fluviicoccus</taxon>
    </lineage>
</organism>
<dbReference type="OrthoDB" id="9809646at2"/>
<evidence type="ECO:0000256" key="9">
    <source>
        <dbReference type="SAM" id="MobiDB-lite"/>
    </source>
</evidence>
<evidence type="ECO:0000313" key="13">
    <source>
        <dbReference type="EMBL" id="RZU46765.1"/>
    </source>
</evidence>
<dbReference type="InterPro" id="IPR027469">
    <property type="entry name" value="Cation_efflux_TMD_sf"/>
</dbReference>
<feature type="domain" description="Cation efflux protein transmembrane" evidence="11">
    <location>
        <begin position="47"/>
        <end position="235"/>
    </location>
</feature>
<dbReference type="AlphaFoldDB" id="A0A4Q7ZA52"/>
<feature type="transmembrane region" description="Helical" evidence="10">
    <location>
        <begin position="207"/>
        <end position="228"/>
    </location>
</feature>
<dbReference type="EMBL" id="SHKX01000011">
    <property type="protein sequence ID" value="RZU46765.1"/>
    <property type="molecule type" value="Genomic_DNA"/>
</dbReference>
<feature type="transmembrane region" description="Helical" evidence="10">
    <location>
        <begin position="112"/>
        <end position="131"/>
    </location>
</feature>
<dbReference type="RefSeq" id="WP_130411661.1">
    <property type="nucleotide sequence ID" value="NZ_SHKX01000011.1"/>
</dbReference>
<dbReference type="InterPro" id="IPR002524">
    <property type="entry name" value="Cation_efflux"/>
</dbReference>
<dbReference type="GO" id="GO:0005886">
    <property type="term" value="C:plasma membrane"/>
    <property type="evidence" value="ECO:0007669"/>
    <property type="project" value="TreeGrafter"/>
</dbReference>
<feature type="domain" description="Cation efflux protein cytoplasmic" evidence="12">
    <location>
        <begin position="241"/>
        <end position="315"/>
    </location>
</feature>
<dbReference type="Proteomes" id="UP000292423">
    <property type="component" value="Unassembled WGS sequence"/>
</dbReference>
<reference evidence="13 14" key="1">
    <citation type="submission" date="2019-02" db="EMBL/GenBank/DDBJ databases">
        <title>Genomic Encyclopedia of Type Strains, Phase IV (KMG-IV): sequencing the most valuable type-strain genomes for metagenomic binning, comparative biology and taxonomic classification.</title>
        <authorList>
            <person name="Goeker M."/>
        </authorList>
    </citation>
    <scope>NUCLEOTIDE SEQUENCE [LARGE SCALE GENOMIC DNA]</scope>
    <source>
        <strain evidence="13 14">DSM 105135</strain>
    </source>
</reference>
<evidence type="ECO:0000256" key="6">
    <source>
        <dbReference type="ARBA" id="ARBA00022989"/>
    </source>
</evidence>